<dbReference type="Gene3D" id="3.40.50.300">
    <property type="entry name" value="P-loop containing nucleotide triphosphate hydrolases"/>
    <property type="match status" value="1"/>
</dbReference>
<dbReference type="InterPro" id="IPR017871">
    <property type="entry name" value="ABC_transporter-like_CS"/>
</dbReference>
<proteinExistence type="inferred from homology"/>
<keyword evidence="3" id="KW-0547">Nucleotide-binding</keyword>
<keyword evidence="8" id="KW-1185">Reference proteome</keyword>
<dbReference type="SUPFAM" id="SSF52540">
    <property type="entry name" value="P-loop containing nucleoside triphosphate hydrolases"/>
    <property type="match status" value="1"/>
</dbReference>
<dbReference type="GO" id="GO:0016887">
    <property type="term" value="F:ATP hydrolysis activity"/>
    <property type="evidence" value="ECO:0007669"/>
    <property type="project" value="InterPro"/>
</dbReference>
<keyword evidence="2" id="KW-0813">Transport</keyword>
<dbReference type="PROSITE" id="PS00211">
    <property type="entry name" value="ABC_TRANSPORTER_1"/>
    <property type="match status" value="1"/>
</dbReference>
<dbReference type="EMBL" id="CP033361">
    <property type="protein sequence ID" value="QKC74642.1"/>
    <property type="molecule type" value="Genomic_DNA"/>
</dbReference>
<dbReference type="InterPro" id="IPR027417">
    <property type="entry name" value="P-loop_NTPase"/>
</dbReference>
<dbReference type="Proteomes" id="UP000503339">
    <property type="component" value="Chromosome"/>
</dbReference>
<dbReference type="CDD" id="cd03224">
    <property type="entry name" value="ABC_TM1139_LivF_branched"/>
    <property type="match status" value="1"/>
</dbReference>
<keyword evidence="4 7" id="KW-0067">ATP-binding</keyword>
<dbReference type="AlphaFoldDB" id="A0A6M7UCI1"/>
<dbReference type="SMART" id="SM00382">
    <property type="entry name" value="AAA"/>
    <property type="match status" value="1"/>
</dbReference>
<evidence type="ECO:0000313" key="7">
    <source>
        <dbReference type="EMBL" id="QKC74642.1"/>
    </source>
</evidence>
<evidence type="ECO:0000259" key="6">
    <source>
        <dbReference type="PROSITE" id="PS50893"/>
    </source>
</evidence>
<dbReference type="InterPro" id="IPR003593">
    <property type="entry name" value="AAA+_ATPase"/>
</dbReference>
<feature type="domain" description="ABC transporter" evidence="6">
    <location>
        <begin position="15"/>
        <end position="244"/>
    </location>
</feature>
<evidence type="ECO:0000256" key="5">
    <source>
        <dbReference type="ARBA" id="ARBA00022970"/>
    </source>
</evidence>
<reference evidence="7 8" key="1">
    <citation type="submission" date="2018-10" db="EMBL/GenBank/DDBJ databases">
        <authorList>
            <person name="Perry B.J."/>
            <person name="Sullivan J.T."/>
            <person name="Murphy R.J.T."/>
            <person name="Ramsay J.P."/>
            <person name="Ronson C.W."/>
        </authorList>
    </citation>
    <scope>NUCLEOTIDE SEQUENCE [LARGE SCALE GENOMIC DNA]</scope>
    <source>
        <strain evidence="7 8">NZP2014</strain>
    </source>
</reference>
<dbReference type="InterPro" id="IPR052156">
    <property type="entry name" value="BCAA_Transport_ATP-bd_LivF"/>
</dbReference>
<comment type="similarity">
    <text evidence="1">Belongs to the ABC transporter superfamily.</text>
</comment>
<dbReference type="KEGG" id="merd:EB233_03065"/>
<evidence type="ECO:0000256" key="1">
    <source>
        <dbReference type="ARBA" id="ARBA00005417"/>
    </source>
</evidence>
<gene>
    <name evidence="7" type="ORF">EB233_03065</name>
</gene>
<organism evidence="7 8">
    <name type="scientific">Mesorhizobium erdmanii</name>
    <dbReference type="NCBI Taxonomy" id="1777866"/>
    <lineage>
        <taxon>Bacteria</taxon>
        <taxon>Pseudomonadati</taxon>
        <taxon>Pseudomonadota</taxon>
        <taxon>Alphaproteobacteria</taxon>
        <taxon>Hyphomicrobiales</taxon>
        <taxon>Phyllobacteriaceae</taxon>
        <taxon>Mesorhizobium</taxon>
    </lineage>
</organism>
<evidence type="ECO:0000256" key="2">
    <source>
        <dbReference type="ARBA" id="ARBA00022448"/>
    </source>
</evidence>
<sequence length="245" mass="26597">MIETNKAEASKTEALRIAGLDCFHGAVQVLYRLDLVLNKGEVLCLFGRNGAGKTTTLKAIMGLVPASAGSIKLTGKELTGLPAHEVPKAGVAYVPQGRRLFAEMTVAENIEIGLMARGKGKAVRDNVLDLFPLLRQRLRQRSGTLSGGEQQMLAMARALCLEPEVLLLDEPTEGLMPSMISKIRETVSKLRAMDVSTILVEQRVDAVLSVADRVCFIENGRNRETVDVEELRADPSAVRRYVGVG</sequence>
<dbReference type="GO" id="GO:0015658">
    <property type="term" value="F:branched-chain amino acid transmembrane transporter activity"/>
    <property type="evidence" value="ECO:0007669"/>
    <property type="project" value="TreeGrafter"/>
</dbReference>
<keyword evidence="5" id="KW-0029">Amino-acid transport</keyword>
<dbReference type="InterPro" id="IPR003439">
    <property type="entry name" value="ABC_transporter-like_ATP-bd"/>
</dbReference>
<dbReference type="GO" id="GO:0015807">
    <property type="term" value="P:L-amino acid transport"/>
    <property type="evidence" value="ECO:0007669"/>
    <property type="project" value="TreeGrafter"/>
</dbReference>
<protein>
    <submittedName>
        <fullName evidence="7">ABC transporter ATP-binding protein</fullName>
    </submittedName>
</protein>
<evidence type="ECO:0000256" key="4">
    <source>
        <dbReference type="ARBA" id="ARBA00022840"/>
    </source>
</evidence>
<dbReference type="PROSITE" id="PS50893">
    <property type="entry name" value="ABC_TRANSPORTER_2"/>
    <property type="match status" value="1"/>
</dbReference>
<name>A0A6M7UCI1_9HYPH</name>
<dbReference type="PANTHER" id="PTHR43820:SF4">
    <property type="entry name" value="HIGH-AFFINITY BRANCHED-CHAIN AMINO ACID TRANSPORT ATP-BINDING PROTEIN LIVF"/>
    <property type="match status" value="1"/>
</dbReference>
<dbReference type="GO" id="GO:0005524">
    <property type="term" value="F:ATP binding"/>
    <property type="evidence" value="ECO:0007669"/>
    <property type="project" value="UniProtKB-KW"/>
</dbReference>
<dbReference type="Pfam" id="PF00005">
    <property type="entry name" value="ABC_tran"/>
    <property type="match status" value="1"/>
</dbReference>
<evidence type="ECO:0000256" key="3">
    <source>
        <dbReference type="ARBA" id="ARBA00022741"/>
    </source>
</evidence>
<dbReference type="RefSeq" id="WP_064990134.1">
    <property type="nucleotide sequence ID" value="NZ_CP033361.1"/>
</dbReference>
<dbReference type="PANTHER" id="PTHR43820">
    <property type="entry name" value="HIGH-AFFINITY BRANCHED-CHAIN AMINO ACID TRANSPORT ATP-BINDING PROTEIN LIVF"/>
    <property type="match status" value="1"/>
</dbReference>
<evidence type="ECO:0000313" key="8">
    <source>
        <dbReference type="Proteomes" id="UP000503339"/>
    </source>
</evidence>
<accession>A0A6M7UCI1</accession>